<dbReference type="EMBL" id="MT142495">
    <property type="protein sequence ID" value="QJA82744.1"/>
    <property type="molecule type" value="Genomic_DNA"/>
</dbReference>
<keyword evidence="1" id="KW-0472">Membrane</keyword>
<accession>A0A6H1ZED6</accession>
<dbReference type="EMBL" id="MT143992">
    <property type="protein sequence ID" value="QJA45550.1"/>
    <property type="molecule type" value="Genomic_DNA"/>
</dbReference>
<evidence type="ECO:0000256" key="1">
    <source>
        <dbReference type="SAM" id="Phobius"/>
    </source>
</evidence>
<feature type="transmembrane region" description="Helical" evidence="1">
    <location>
        <begin position="6"/>
        <end position="29"/>
    </location>
</feature>
<keyword evidence="1" id="KW-0812">Transmembrane</keyword>
<gene>
    <name evidence="3" type="ORF">MM415A00371_0006</name>
    <name evidence="2" type="ORF">TM448A00246_0041</name>
</gene>
<proteinExistence type="predicted"/>
<reference evidence="2" key="1">
    <citation type="submission" date="2020-03" db="EMBL/GenBank/DDBJ databases">
        <title>The deep terrestrial virosphere.</title>
        <authorList>
            <person name="Holmfeldt K."/>
            <person name="Nilsson E."/>
            <person name="Simone D."/>
            <person name="Lopez-Fernandez M."/>
            <person name="Wu X."/>
            <person name="de Brujin I."/>
            <person name="Lundin D."/>
            <person name="Andersson A."/>
            <person name="Bertilsson S."/>
            <person name="Dopson M."/>
        </authorList>
    </citation>
    <scope>NUCLEOTIDE SEQUENCE</scope>
    <source>
        <strain evidence="3">MM415A00371</strain>
        <strain evidence="2">TM448A00246</strain>
    </source>
</reference>
<protein>
    <submittedName>
        <fullName evidence="2">Uncharacterized protein</fullName>
    </submittedName>
</protein>
<evidence type="ECO:0000313" key="2">
    <source>
        <dbReference type="EMBL" id="QJA45550.1"/>
    </source>
</evidence>
<keyword evidence="1" id="KW-1133">Transmembrane helix</keyword>
<evidence type="ECO:0000313" key="3">
    <source>
        <dbReference type="EMBL" id="QJA82744.1"/>
    </source>
</evidence>
<organism evidence="2">
    <name type="scientific">viral metagenome</name>
    <dbReference type="NCBI Taxonomy" id="1070528"/>
    <lineage>
        <taxon>unclassified sequences</taxon>
        <taxon>metagenomes</taxon>
        <taxon>organismal metagenomes</taxon>
    </lineage>
</organism>
<name>A0A6H1ZED6_9ZZZZ</name>
<dbReference type="AlphaFoldDB" id="A0A6H1ZED6"/>
<sequence>MKITIFQYPALHLTVMGVRFIVEIVVYLYQPAYVDQKTLQVGGPIKDGKIL</sequence>